<protein>
    <recommendedName>
        <fullName evidence="8">Riboflavin transporter</fullName>
    </recommendedName>
</protein>
<dbReference type="InterPro" id="IPR024529">
    <property type="entry name" value="ECF_trnsprt_substrate-spec"/>
</dbReference>
<evidence type="ECO:0000256" key="7">
    <source>
        <dbReference type="ARBA" id="ARBA00023136"/>
    </source>
</evidence>
<keyword evidence="11" id="KW-1185">Reference proteome</keyword>
<dbReference type="PANTHER" id="PTHR38438">
    <property type="entry name" value="RIBOFLAVIN TRANSPORTER RIBU"/>
    <property type="match status" value="1"/>
</dbReference>
<keyword evidence="5 9" id="KW-0812">Transmembrane</keyword>
<evidence type="ECO:0000256" key="9">
    <source>
        <dbReference type="SAM" id="Phobius"/>
    </source>
</evidence>
<comment type="subcellular location">
    <subcellularLocation>
        <location evidence="1">Cell membrane</location>
        <topology evidence="1">Multi-pass membrane protein</topology>
    </subcellularLocation>
</comment>
<keyword evidence="6 9" id="KW-1133">Transmembrane helix</keyword>
<comment type="similarity">
    <text evidence="2 8">Belongs to the prokaryotic riboflavin transporter (P-RFT) (TC 2.A.87) family.</text>
</comment>
<evidence type="ECO:0000256" key="8">
    <source>
        <dbReference type="PIRNR" id="PIRNR037778"/>
    </source>
</evidence>
<evidence type="ECO:0000256" key="4">
    <source>
        <dbReference type="ARBA" id="ARBA00022475"/>
    </source>
</evidence>
<proteinExistence type="inferred from homology"/>
<sequence>MNTNKMAKMAILSAFSIILVTLIHFPIIPSAPFLEYDPADVPILIGTFMYGPLAGLMITIVVSFIQAVTVSAGSGWVGFVMHVIATGTLVLVAGSIYKKKHTFVGAIIALVAGSLSMTLIMIPANLFFTVKFWGIPYEVVKGMLLPAIIPFNLIKSFANSVITVLIYKSIANILRSYPKITTENTK</sequence>
<dbReference type="Gene3D" id="1.10.1760.20">
    <property type="match status" value="1"/>
</dbReference>
<evidence type="ECO:0000256" key="6">
    <source>
        <dbReference type="ARBA" id="ARBA00022989"/>
    </source>
</evidence>
<feature type="transmembrane region" description="Helical" evidence="9">
    <location>
        <begin position="6"/>
        <end position="29"/>
    </location>
</feature>
<evidence type="ECO:0000256" key="1">
    <source>
        <dbReference type="ARBA" id="ARBA00004651"/>
    </source>
</evidence>
<dbReference type="RefSeq" id="WP_127016051.1">
    <property type="nucleotide sequence ID" value="NZ_CP016379.1"/>
</dbReference>
<evidence type="ECO:0000256" key="3">
    <source>
        <dbReference type="ARBA" id="ARBA00022448"/>
    </source>
</evidence>
<accession>A0A3S9SWV1</accession>
<reference evidence="10 11" key="1">
    <citation type="submission" date="2016-07" db="EMBL/GenBank/DDBJ databases">
        <title>Genome and transcriptome analysis of iron-reducing fermentative bacteria Anoxybacter fermentans.</title>
        <authorList>
            <person name="Zeng X."/>
            <person name="Shao Z."/>
        </authorList>
    </citation>
    <scope>NUCLEOTIDE SEQUENCE [LARGE SCALE GENOMIC DNA]</scope>
    <source>
        <strain evidence="10 11">DY22613</strain>
    </source>
</reference>
<dbReference type="InterPro" id="IPR025720">
    <property type="entry name" value="RibU"/>
</dbReference>
<evidence type="ECO:0000313" key="11">
    <source>
        <dbReference type="Proteomes" id="UP000267250"/>
    </source>
</evidence>
<keyword evidence="3 8" id="KW-0813">Transport</keyword>
<evidence type="ECO:0000256" key="2">
    <source>
        <dbReference type="ARBA" id="ARBA00005540"/>
    </source>
</evidence>
<dbReference type="PIRSF" id="PIRSF037778">
    <property type="entry name" value="UCP037778_transp_RibU"/>
    <property type="match status" value="1"/>
</dbReference>
<feature type="transmembrane region" description="Helical" evidence="9">
    <location>
        <begin position="76"/>
        <end position="96"/>
    </location>
</feature>
<organism evidence="10 11">
    <name type="scientific">Anoxybacter fermentans</name>
    <dbReference type="NCBI Taxonomy" id="1323375"/>
    <lineage>
        <taxon>Bacteria</taxon>
        <taxon>Bacillati</taxon>
        <taxon>Bacillota</taxon>
        <taxon>Clostridia</taxon>
        <taxon>Halanaerobiales</taxon>
        <taxon>Anoxybacter</taxon>
    </lineage>
</organism>
<dbReference type="EMBL" id="CP016379">
    <property type="protein sequence ID" value="AZR72720.1"/>
    <property type="molecule type" value="Genomic_DNA"/>
</dbReference>
<feature type="transmembrane region" description="Helical" evidence="9">
    <location>
        <begin position="103"/>
        <end position="124"/>
    </location>
</feature>
<keyword evidence="4 8" id="KW-1003">Cell membrane</keyword>
<name>A0A3S9SWV1_9FIRM</name>
<evidence type="ECO:0000256" key="5">
    <source>
        <dbReference type="ARBA" id="ARBA00022692"/>
    </source>
</evidence>
<dbReference type="OrthoDB" id="9809216at2"/>
<evidence type="ECO:0000313" key="10">
    <source>
        <dbReference type="EMBL" id="AZR72720.1"/>
    </source>
</evidence>
<dbReference type="Proteomes" id="UP000267250">
    <property type="component" value="Chromosome"/>
</dbReference>
<keyword evidence="7 8" id="KW-0472">Membrane</keyword>
<dbReference type="AlphaFoldDB" id="A0A3S9SWV1"/>
<dbReference type="GO" id="GO:0005886">
    <property type="term" value="C:plasma membrane"/>
    <property type="evidence" value="ECO:0007669"/>
    <property type="project" value="UniProtKB-SubCell"/>
</dbReference>
<comment type="function">
    <text evidence="8">Probably a riboflavin-binding protein that interacts with the energy-coupling factor (ECF) ABC-transporter complex.</text>
</comment>
<dbReference type="GO" id="GO:0032217">
    <property type="term" value="F:riboflavin transmembrane transporter activity"/>
    <property type="evidence" value="ECO:0007669"/>
    <property type="project" value="UniProtKB-UniRule"/>
</dbReference>
<dbReference type="KEGG" id="aft:BBF96_04530"/>
<dbReference type="PANTHER" id="PTHR38438:SF1">
    <property type="entry name" value="RIBOFLAVIN TRANSPORTER RIBU"/>
    <property type="match status" value="1"/>
</dbReference>
<dbReference type="Pfam" id="PF12822">
    <property type="entry name" value="ECF_trnsprt"/>
    <property type="match status" value="1"/>
</dbReference>
<gene>
    <name evidence="10" type="ORF">BBF96_04530</name>
</gene>
<feature type="transmembrane region" description="Helical" evidence="9">
    <location>
        <begin position="41"/>
        <end position="64"/>
    </location>
</feature>